<dbReference type="EMBL" id="BQXS01002102">
    <property type="protein sequence ID" value="GKT31385.1"/>
    <property type="molecule type" value="Genomic_DNA"/>
</dbReference>
<organism evidence="4 5">
    <name type="scientific">Aduncisulcus paluster</name>
    <dbReference type="NCBI Taxonomy" id="2918883"/>
    <lineage>
        <taxon>Eukaryota</taxon>
        <taxon>Metamonada</taxon>
        <taxon>Carpediemonas-like organisms</taxon>
        <taxon>Aduncisulcus</taxon>
    </lineage>
</organism>
<keyword evidence="2" id="KW-0472">Membrane</keyword>
<feature type="non-terminal residue" evidence="4">
    <location>
        <position position="1"/>
    </location>
</feature>
<accession>A0ABQ5KFS5</accession>
<dbReference type="Pfam" id="PF02705">
    <property type="entry name" value="K_trans"/>
    <property type="match status" value="1"/>
</dbReference>
<feature type="domain" description="K+ potassium transporter integral membrane" evidence="3">
    <location>
        <begin position="1"/>
        <end position="73"/>
    </location>
</feature>
<dbReference type="InterPro" id="IPR003855">
    <property type="entry name" value="K+_transporter"/>
</dbReference>
<evidence type="ECO:0000313" key="5">
    <source>
        <dbReference type="Proteomes" id="UP001057375"/>
    </source>
</evidence>
<reference evidence="4" key="1">
    <citation type="submission" date="2022-03" db="EMBL/GenBank/DDBJ databases">
        <title>Draft genome sequence of Aduncisulcus paluster, a free-living microaerophilic Fornicata.</title>
        <authorList>
            <person name="Yuyama I."/>
            <person name="Kume K."/>
            <person name="Tamura T."/>
            <person name="Inagaki Y."/>
            <person name="Hashimoto T."/>
        </authorList>
    </citation>
    <scope>NUCLEOTIDE SEQUENCE</scope>
    <source>
        <strain evidence="4">NY0171</strain>
    </source>
</reference>
<feature type="transmembrane region" description="Helical" evidence="2">
    <location>
        <begin position="38"/>
        <end position="62"/>
    </location>
</feature>
<evidence type="ECO:0000256" key="1">
    <source>
        <dbReference type="ARBA" id="ARBA00007019"/>
    </source>
</evidence>
<protein>
    <submittedName>
        <fullName evidence="4">Potassium transporter like protein</fullName>
    </submittedName>
</protein>
<proteinExistence type="inferred from homology"/>
<sequence length="92" mass="9793">LPSLLLNYLGQGAILIESPESIINPFFSLFPKFLTLPMVALATFAAIIASQAIISGAFSLTAQAVHLGFIPRLCALGKLGYGWLVYSSCSVF</sequence>
<dbReference type="PANTHER" id="PTHR30540:SF79">
    <property type="entry name" value="LOW AFFINITY POTASSIUM TRANSPORT SYSTEM PROTEIN KUP"/>
    <property type="match status" value="1"/>
</dbReference>
<dbReference type="Proteomes" id="UP001057375">
    <property type="component" value="Unassembled WGS sequence"/>
</dbReference>
<keyword evidence="2" id="KW-0812">Transmembrane</keyword>
<comment type="caution">
    <text evidence="4">The sequence shown here is derived from an EMBL/GenBank/DDBJ whole genome shotgun (WGS) entry which is preliminary data.</text>
</comment>
<evidence type="ECO:0000259" key="3">
    <source>
        <dbReference type="Pfam" id="PF02705"/>
    </source>
</evidence>
<name>A0ABQ5KFS5_9EUKA</name>
<evidence type="ECO:0000256" key="2">
    <source>
        <dbReference type="SAM" id="Phobius"/>
    </source>
</evidence>
<evidence type="ECO:0000313" key="4">
    <source>
        <dbReference type="EMBL" id="GKT31385.1"/>
    </source>
</evidence>
<dbReference type="PANTHER" id="PTHR30540">
    <property type="entry name" value="OSMOTIC STRESS POTASSIUM TRANSPORTER"/>
    <property type="match status" value="1"/>
</dbReference>
<comment type="similarity">
    <text evidence="1">Belongs to the HAK/KUP transporter (TC 2.A.72) family.</text>
</comment>
<dbReference type="InterPro" id="IPR053951">
    <property type="entry name" value="K_trans_N"/>
</dbReference>
<keyword evidence="2" id="KW-1133">Transmembrane helix</keyword>
<gene>
    <name evidence="4" type="ORF">ADUPG1_002008</name>
</gene>
<keyword evidence="5" id="KW-1185">Reference proteome</keyword>